<reference evidence="2" key="1">
    <citation type="journal article" date="2022" name="Int. J. Mol. Sci.">
        <title>Draft Genome of Tanacetum Coccineum: Genomic Comparison of Closely Related Tanacetum-Family Plants.</title>
        <authorList>
            <person name="Yamashiro T."/>
            <person name="Shiraishi A."/>
            <person name="Nakayama K."/>
            <person name="Satake H."/>
        </authorList>
    </citation>
    <scope>NUCLEOTIDE SEQUENCE</scope>
</reference>
<dbReference type="Proteomes" id="UP001151760">
    <property type="component" value="Unassembled WGS sequence"/>
</dbReference>
<keyword evidence="3" id="KW-1185">Reference proteome</keyword>
<organism evidence="2 3">
    <name type="scientific">Tanacetum coccineum</name>
    <dbReference type="NCBI Taxonomy" id="301880"/>
    <lineage>
        <taxon>Eukaryota</taxon>
        <taxon>Viridiplantae</taxon>
        <taxon>Streptophyta</taxon>
        <taxon>Embryophyta</taxon>
        <taxon>Tracheophyta</taxon>
        <taxon>Spermatophyta</taxon>
        <taxon>Magnoliopsida</taxon>
        <taxon>eudicotyledons</taxon>
        <taxon>Gunneridae</taxon>
        <taxon>Pentapetalae</taxon>
        <taxon>asterids</taxon>
        <taxon>campanulids</taxon>
        <taxon>Asterales</taxon>
        <taxon>Asteraceae</taxon>
        <taxon>Asteroideae</taxon>
        <taxon>Anthemideae</taxon>
        <taxon>Anthemidinae</taxon>
        <taxon>Tanacetum</taxon>
    </lineage>
</organism>
<dbReference type="Pfam" id="PF13976">
    <property type="entry name" value="gag_pre-integrs"/>
    <property type="match status" value="1"/>
</dbReference>
<evidence type="ECO:0000259" key="1">
    <source>
        <dbReference type="PROSITE" id="PS50994"/>
    </source>
</evidence>
<dbReference type="InterPro" id="IPR025724">
    <property type="entry name" value="GAG-pre-integrase_dom"/>
</dbReference>
<dbReference type="InterPro" id="IPR001584">
    <property type="entry name" value="Integrase_cat-core"/>
</dbReference>
<dbReference type="PANTHER" id="PTHR42648:SF27">
    <property type="entry name" value="RNA-DIRECTED DNA POLYMERASE"/>
    <property type="match status" value="1"/>
</dbReference>
<gene>
    <name evidence="2" type="ORF">Tco_1082768</name>
</gene>
<sequence length="710" mass="81666">MMAAVAQNTNNTTIRSILLAKTLTGLNFTNLFRNLRIYYESVNLEQEVACLMLSSISPDLQRTLQKYNAFDMIKELKTMFKEQAKQEMFKTDTLERLGFIMPIELGVSLILNSLNKDYDQFIQNYNMHSMGKTLAELHAMLKLHEKGIPKKAETPIVLAIHEGKIQKDKKKPQGAKGKAKGKNKLTYAPKTKILPPPKRENPEKDSICHHCKEGLRRSRKLKHGALNLYMGNGMRVAVEAIRNFDLIVPSGLIIVLDNCHYAPTVTRGVFLISCLVKNGYIHTFRNYGISVSKDNVFYFNVIPRDDIYDIDMHNLYPNVISNKIAKHELDSYYVWHCRLGHINKKRMDMLQRDGLLQPTHDESHEKCKSCISGKMGRKPFPHQVEKAKDLLGLIHTDVCGPLRTMLREGANYFITFIDDFNRFVYLMKHKHEVFETFKVFQNEVENQLGKKIKAIRSDRGGEYMSHEFVNHMKSCGIVCQLTPPYTPQPNGVSERRNQTLLDMVRSMINLTTLPKSFWGYALKTAARILNVVPTKKVDRMPYEIWHGKDPNLSYLRVWGCEALVKRDTPEKLDSKSIKCIFVGYPKETMGYYFYYPLKNKIFVSRNAEFFENSFMVQEASGSHGLLEVSGSEKGLEIIQEEDTQPSENTSKEHDEVAPIEVEPKNVRVPICRSARIPQAPDRYGYYVDVEEYELGDFYEPPNYKAVLADP</sequence>
<comment type="caution">
    <text evidence="2">The sequence shown here is derived from an EMBL/GenBank/DDBJ whole genome shotgun (WGS) entry which is preliminary data.</text>
</comment>
<accession>A0ABQ5I3G6</accession>
<dbReference type="InterPro" id="IPR036397">
    <property type="entry name" value="RNaseH_sf"/>
</dbReference>
<protein>
    <submittedName>
        <fullName evidence="2">Retrotransposon protein, putative, ty1-copia subclass</fullName>
    </submittedName>
</protein>
<dbReference type="PROSITE" id="PS50994">
    <property type="entry name" value="INTEGRASE"/>
    <property type="match status" value="1"/>
</dbReference>
<feature type="domain" description="Integrase catalytic" evidence="1">
    <location>
        <begin position="377"/>
        <end position="549"/>
    </location>
</feature>
<dbReference type="InterPro" id="IPR057670">
    <property type="entry name" value="SH3_retrovirus"/>
</dbReference>
<dbReference type="Pfam" id="PF25597">
    <property type="entry name" value="SH3_retrovirus"/>
    <property type="match status" value="1"/>
</dbReference>
<proteinExistence type="predicted"/>
<dbReference type="SUPFAM" id="SSF53098">
    <property type="entry name" value="Ribonuclease H-like"/>
    <property type="match status" value="1"/>
</dbReference>
<reference evidence="2" key="2">
    <citation type="submission" date="2022-01" db="EMBL/GenBank/DDBJ databases">
        <authorList>
            <person name="Yamashiro T."/>
            <person name="Shiraishi A."/>
            <person name="Satake H."/>
            <person name="Nakayama K."/>
        </authorList>
    </citation>
    <scope>NUCLEOTIDE SEQUENCE</scope>
</reference>
<dbReference type="InterPro" id="IPR012337">
    <property type="entry name" value="RNaseH-like_sf"/>
</dbReference>
<dbReference type="InterPro" id="IPR039537">
    <property type="entry name" value="Retrotran_Ty1/copia-like"/>
</dbReference>
<dbReference type="Pfam" id="PF00665">
    <property type="entry name" value="rve"/>
    <property type="match status" value="1"/>
</dbReference>
<evidence type="ECO:0000313" key="2">
    <source>
        <dbReference type="EMBL" id="GJT93923.1"/>
    </source>
</evidence>
<evidence type="ECO:0000313" key="3">
    <source>
        <dbReference type="Proteomes" id="UP001151760"/>
    </source>
</evidence>
<dbReference type="PANTHER" id="PTHR42648">
    <property type="entry name" value="TRANSPOSASE, PUTATIVE-RELATED"/>
    <property type="match status" value="1"/>
</dbReference>
<dbReference type="Gene3D" id="3.30.420.10">
    <property type="entry name" value="Ribonuclease H-like superfamily/Ribonuclease H"/>
    <property type="match status" value="1"/>
</dbReference>
<dbReference type="EMBL" id="BQNB010020248">
    <property type="protein sequence ID" value="GJT93923.1"/>
    <property type="molecule type" value="Genomic_DNA"/>
</dbReference>
<name>A0ABQ5I3G6_9ASTR</name>